<evidence type="ECO:0000256" key="8">
    <source>
        <dbReference type="HAMAP-Rule" id="MF_00083"/>
    </source>
</evidence>
<comment type="subcellular location">
    <subcellularLocation>
        <location evidence="8">Cytoplasm</location>
    </subcellularLocation>
</comment>
<dbReference type="InterPro" id="IPR018171">
    <property type="entry name" value="Pept_tRNA_hydro_CS"/>
</dbReference>
<comment type="function">
    <text evidence="8">Catalyzes the release of premature peptidyl moieties from peptidyl-tRNA molecules trapped in stalled 50S ribosomal subunits, and thus maintains levels of free tRNAs and 50S ribosomes.</text>
</comment>
<evidence type="ECO:0000256" key="6">
    <source>
        <dbReference type="ARBA" id="ARBA00048707"/>
    </source>
</evidence>
<keyword evidence="4 8" id="KW-0694">RNA-binding</keyword>
<dbReference type="PANTHER" id="PTHR17224:SF1">
    <property type="entry name" value="PEPTIDYL-TRNA HYDROLASE"/>
    <property type="match status" value="1"/>
</dbReference>
<feature type="binding site" evidence="8">
    <location>
        <position position="66"/>
    </location>
    <ligand>
        <name>tRNA</name>
        <dbReference type="ChEBI" id="CHEBI:17843"/>
    </ligand>
</feature>
<feature type="site" description="Stabilizes the basic form of H active site to accept a proton" evidence="8">
    <location>
        <position position="91"/>
    </location>
</feature>
<feature type="active site" description="Proton acceptor" evidence="8">
    <location>
        <position position="19"/>
    </location>
</feature>
<feature type="binding site" evidence="8">
    <location>
        <position position="14"/>
    </location>
    <ligand>
        <name>tRNA</name>
        <dbReference type="ChEBI" id="CHEBI:17843"/>
    </ligand>
</feature>
<accession>A0A841L7U0</accession>
<dbReference type="RefSeq" id="WP_184312941.1">
    <property type="nucleotide sequence ID" value="NZ_JACHEN010000039.1"/>
</dbReference>
<dbReference type="EMBL" id="JACHEN010000039">
    <property type="protein sequence ID" value="MBB6218459.1"/>
    <property type="molecule type" value="Genomic_DNA"/>
</dbReference>
<reference evidence="11 12" key="1">
    <citation type="submission" date="2020-08" db="EMBL/GenBank/DDBJ databases">
        <title>Genomic Encyclopedia of Type Strains, Phase IV (KMG-IV): sequencing the most valuable type-strain genomes for metagenomic binning, comparative biology and taxonomic classification.</title>
        <authorList>
            <person name="Goeker M."/>
        </authorList>
    </citation>
    <scope>NUCLEOTIDE SEQUENCE [LARGE SCALE GENOMIC DNA]</scope>
    <source>
        <strain evidence="11 12">DSM 103526</strain>
    </source>
</reference>
<dbReference type="InterPro" id="IPR001328">
    <property type="entry name" value="Pept_tRNA_hydro"/>
</dbReference>
<feature type="site" description="Discriminates between blocked and unblocked aminoacyl-tRNA" evidence="8">
    <location>
        <position position="9"/>
    </location>
</feature>
<evidence type="ECO:0000256" key="7">
    <source>
        <dbReference type="ARBA" id="ARBA00050038"/>
    </source>
</evidence>
<feature type="binding site" evidence="8">
    <location>
        <position position="64"/>
    </location>
    <ligand>
        <name>tRNA</name>
        <dbReference type="ChEBI" id="CHEBI:17843"/>
    </ligand>
</feature>
<sequence length="185" mass="20432">MFVIVGLGNPGKQYAGTRHNVGFDVIDYLSEKHNIPVNKVKFKGLIGEGFISNKKVLLVKPQTYMNLSGHSVLEIQNFYKLNPEQLIVIYDDIDVDLGKLRIRSKGSAGTHNGMRSIIYEIQSDQFPRVRIGIGKPQKGDLSNHVLSRFGKEDQEEMAITIGNAASAIETVVTEGVNAAMNKFNG</sequence>
<evidence type="ECO:0000256" key="4">
    <source>
        <dbReference type="ARBA" id="ARBA00022884"/>
    </source>
</evidence>
<evidence type="ECO:0000256" key="1">
    <source>
        <dbReference type="ARBA" id="ARBA00013260"/>
    </source>
</evidence>
<feature type="binding site" evidence="8">
    <location>
        <position position="112"/>
    </location>
    <ligand>
        <name>tRNA</name>
        <dbReference type="ChEBI" id="CHEBI:17843"/>
    </ligand>
</feature>
<dbReference type="GO" id="GO:0000049">
    <property type="term" value="F:tRNA binding"/>
    <property type="evidence" value="ECO:0007669"/>
    <property type="project" value="UniProtKB-UniRule"/>
</dbReference>
<comment type="similarity">
    <text evidence="5 8 10">Belongs to the PTH family.</text>
</comment>
<evidence type="ECO:0000256" key="9">
    <source>
        <dbReference type="RuleBase" id="RU000673"/>
    </source>
</evidence>
<evidence type="ECO:0000313" key="12">
    <source>
        <dbReference type="Proteomes" id="UP000579281"/>
    </source>
</evidence>
<evidence type="ECO:0000256" key="5">
    <source>
        <dbReference type="ARBA" id="ARBA00038063"/>
    </source>
</evidence>
<dbReference type="GO" id="GO:0072344">
    <property type="term" value="P:rescue of stalled ribosome"/>
    <property type="evidence" value="ECO:0007669"/>
    <property type="project" value="UniProtKB-UniRule"/>
</dbReference>
<name>A0A841L7U0_9FIRM</name>
<organism evidence="11 12">
    <name type="scientific">Anaerosolibacter carboniphilus</name>
    <dbReference type="NCBI Taxonomy" id="1417629"/>
    <lineage>
        <taxon>Bacteria</taxon>
        <taxon>Bacillati</taxon>
        <taxon>Bacillota</taxon>
        <taxon>Clostridia</taxon>
        <taxon>Peptostreptococcales</taxon>
        <taxon>Thermotaleaceae</taxon>
        <taxon>Anaerosolibacter</taxon>
    </lineage>
</organism>
<dbReference type="Pfam" id="PF01195">
    <property type="entry name" value="Pept_tRNA_hydro"/>
    <property type="match status" value="1"/>
</dbReference>
<dbReference type="Proteomes" id="UP000579281">
    <property type="component" value="Unassembled WGS sequence"/>
</dbReference>
<dbReference type="PANTHER" id="PTHR17224">
    <property type="entry name" value="PEPTIDYL-TRNA HYDROLASE"/>
    <property type="match status" value="1"/>
</dbReference>
<dbReference type="InterPro" id="IPR036416">
    <property type="entry name" value="Pept_tRNA_hydro_sf"/>
</dbReference>
<evidence type="ECO:0000256" key="10">
    <source>
        <dbReference type="RuleBase" id="RU004320"/>
    </source>
</evidence>
<dbReference type="GO" id="GO:0004045">
    <property type="term" value="F:peptidyl-tRNA hydrolase activity"/>
    <property type="evidence" value="ECO:0007669"/>
    <property type="project" value="UniProtKB-UniRule"/>
</dbReference>
<dbReference type="GO" id="GO:0006515">
    <property type="term" value="P:protein quality control for misfolded or incompletely synthesized proteins"/>
    <property type="evidence" value="ECO:0007669"/>
    <property type="project" value="UniProtKB-UniRule"/>
</dbReference>
<comment type="caution">
    <text evidence="11">The sequence shown here is derived from an EMBL/GenBank/DDBJ whole genome shotgun (WGS) entry which is preliminary data.</text>
</comment>
<dbReference type="SUPFAM" id="SSF53178">
    <property type="entry name" value="Peptidyl-tRNA hydrolase-like"/>
    <property type="match status" value="1"/>
</dbReference>
<keyword evidence="3 8" id="KW-0378">Hydrolase</keyword>
<dbReference type="Gene3D" id="3.40.50.1470">
    <property type="entry name" value="Peptidyl-tRNA hydrolase"/>
    <property type="match status" value="1"/>
</dbReference>
<dbReference type="NCBIfam" id="TIGR00447">
    <property type="entry name" value="pth"/>
    <property type="match status" value="1"/>
</dbReference>
<dbReference type="FunFam" id="3.40.50.1470:FF:000001">
    <property type="entry name" value="Peptidyl-tRNA hydrolase"/>
    <property type="match status" value="1"/>
</dbReference>
<dbReference type="EC" id="3.1.1.29" evidence="1 8"/>
<dbReference type="HAMAP" id="MF_00083">
    <property type="entry name" value="Pept_tRNA_hydro_bact"/>
    <property type="match status" value="1"/>
</dbReference>
<protein>
    <recommendedName>
        <fullName evidence="7 8">Peptidyl-tRNA hydrolase</fullName>
        <shortName evidence="8">Pth</shortName>
        <ecNumber evidence="1 8">3.1.1.29</ecNumber>
    </recommendedName>
</protein>
<comment type="catalytic activity">
    <reaction evidence="6 8 9">
        <text>an N-acyl-L-alpha-aminoacyl-tRNA + H2O = an N-acyl-L-amino acid + a tRNA + H(+)</text>
        <dbReference type="Rhea" id="RHEA:54448"/>
        <dbReference type="Rhea" id="RHEA-COMP:10123"/>
        <dbReference type="Rhea" id="RHEA-COMP:13883"/>
        <dbReference type="ChEBI" id="CHEBI:15377"/>
        <dbReference type="ChEBI" id="CHEBI:15378"/>
        <dbReference type="ChEBI" id="CHEBI:59874"/>
        <dbReference type="ChEBI" id="CHEBI:78442"/>
        <dbReference type="ChEBI" id="CHEBI:138191"/>
        <dbReference type="EC" id="3.1.1.29"/>
    </reaction>
</comment>
<dbReference type="PROSITE" id="PS01195">
    <property type="entry name" value="PEPT_TRNA_HYDROL_1"/>
    <property type="match status" value="1"/>
</dbReference>
<dbReference type="CDD" id="cd00462">
    <property type="entry name" value="PTH"/>
    <property type="match status" value="1"/>
</dbReference>
<comment type="subunit">
    <text evidence="8">Monomer.</text>
</comment>
<dbReference type="AlphaFoldDB" id="A0A841L7U0"/>
<evidence type="ECO:0000256" key="2">
    <source>
        <dbReference type="ARBA" id="ARBA00022555"/>
    </source>
</evidence>
<proteinExistence type="inferred from homology"/>
<comment type="function">
    <text evidence="8">Hydrolyzes ribosome-free peptidyl-tRNAs (with 1 or more amino acids incorporated), which drop off the ribosome during protein synthesis, or as a result of ribosome stalling.</text>
</comment>
<keyword evidence="2 8" id="KW-0820">tRNA-binding</keyword>
<evidence type="ECO:0000256" key="3">
    <source>
        <dbReference type="ARBA" id="ARBA00022801"/>
    </source>
</evidence>
<dbReference type="GO" id="GO:0005737">
    <property type="term" value="C:cytoplasm"/>
    <property type="evidence" value="ECO:0007669"/>
    <property type="project" value="UniProtKB-SubCell"/>
</dbReference>
<keyword evidence="8" id="KW-0963">Cytoplasm</keyword>
<dbReference type="PROSITE" id="PS01196">
    <property type="entry name" value="PEPT_TRNA_HYDROL_2"/>
    <property type="match status" value="1"/>
</dbReference>
<gene>
    <name evidence="8" type="primary">pth</name>
    <name evidence="11" type="ORF">HNQ80_004623</name>
</gene>
<evidence type="ECO:0000313" key="11">
    <source>
        <dbReference type="EMBL" id="MBB6218459.1"/>
    </source>
</evidence>
<keyword evidence="12" id="KW-1185">Reference proteome</keyword>